<feature type="domain" description="Hemerythrin-like" evidence="1">
    <location>
        <begin position="12"/>
        <end position="129"/>
    </location>
</feature>
<protein>
    <submittedName>
        <fullName evidence="2">Hemerythrin domain-containing protein</fullName>
    </submittedName>
</protein>
<accession>A0A367F689</accession>
<sequence>MITRQHLTGFLMMHAGFRAEFGRLAEACRSPRDAEHGELLEEQLALVLEMLHAHHAHEDADLWPRLAGRAPEAAAVLAELESEHAVLDPLVRAAGDRSVPLPDRAPTLLRLHEFVNEHLDHEERDAVPLMLRHLTLEDIESDKRQAMGDFGRRRVPTIFGWLASSAEGELLVASHAELPVVARFMFRRFWWPAYRRRFARLYGADAPIAADVFLESS</sequence>
<dbReference type="AlphaFoldDB" id="A0A367F689"/>
<dbReference type="EMBL" id="QOIL01000021">
    <property type="protein sequence ID" value="RCG25878.1"/>
    <property type="molecule type" value="Genomic_DNA"/>
</dbReference>
<dbReference type="Proteomes" id="UP000253094">
    <property type="component" value="Unassembled WGS sequence"/>
</dbReference>
<proteinExistence type="predicted"/>
<organism evidence="2 3">
    <name type="scientific">Sphaerisporangium album</name>
    <dbReference type="NCBI Taxonomy" id="509200"/>
    <lineage>
        <taxon>Bacteria</taxon>
        <taxon>Bacillati</taxon>
        <taxon>Actinomycetota</taxon>
        <taxon>Actinomycetes</taxon>
        <taxon>Streptosporangiales</taxon>
        <taxon>Streptosporangiaceae</taxon>
        <taxon>Sphaerisporangium</taxon>
    </lineage>
</organism>
<dbReference type="Pfam" id="PF01814">
    <property type="entry name" value="Hemerythrin"/>
    <property type="match status" value="1"/>
</dbReference>
<comment type="caution">
    <text evidence="2">The sequence shown here is derived from an EMBL/GenBank/DDBJ whole genome shotgun (WGS) entry which is preliminary data.</text>
</comment>
<dbReference type="Gene3D" id="1.20.120.520">
    <property type="entry name" value="nmb1532 protein domain like"/>
    <property type="match status" value="1"/>
</dbReference>
<dbReference type="OrthoDB" id="5197650at2"/>
<evidence type="ECO:0000313" key="2">
    <source>
        <dbReference type="EMBL" id="RCG25878.1"/>
    </source>
</evidence>
<keyword evidence="3" id="KW-1185">Reference proteome</keyword>
<dbReference type="RefSeq" id="WP_114032366.1">
    <property type="nucleotide sequence ID" value="NZ_QOIL01000021.1"/>
</dbReference>
<name>A0A367F689_9ACTN</name>
<reference evidence="2 3" key="1">
    <citation type="submission" date="2018-06" db="EMBL/GenBank/DDBJ databases">
        <title>Sphaerisporangium craniellae sp. nov., isolated from a marine sponge in the South China Sea.</title>
        <authorList>
            <person name="Li L."/>
        </authorList>
    </citation>
    <scope>NUCLEOTIDE SEQUENCE [LARGE SCALE GENOMIC DNA]</scope>
    <source>
        <strain evidence="2 3">CCTCC AA 208026</strain>
    </source>
</reference>
<dbReference type="InterPro" id="IPR012312">
    <property type="entry name" value="Hemerythrin-like"/>
</dbReference>
<evidence type="ECO:0000259" key="1">
    <source>
        <dbReference type="Pfam" id="PF01814"/>
    </source>
</evidence>
<gene>
    <name evidence="2" type="ORF">DQ384_30650</name>
</gene>
<dbReference type="CDD" id="cd12108">
    <property type="entry name" value="Hr-like"/>
    <property type="match status" value="1"/>
</dbReference>
<evidence type="ECO:0000313" key="3">
    <source>
        <dbReference type="Proteomes" id="UP000253094"/>
    </source>
</evidence>